<dbReference type="EC" id="3.2.2.31" evidence="4"/>
<keyword evidence="11" id="KW-0411">Iron-sulfur</keyword>
<evidence type="ECO:0000256" key="5">
    <source>
        <dbReference type="ARBA" id="ARBA00022023"/>
    </source>
</evidence>
<keyword evidence="13" id="KW-0326">Glycosidase</keyword>
<dbReference type="GO" id="GO:0046872">
    <property type="term" value="F:metal ion binding"/>
    <property type="evidence" value="ECO:0007669"/>
    <property type="project" value="UniProtKB-KW"/>
</dbReference>
<dbReference type="Proteomes" id="UP000645966">
    <property type="component" value="Unassembled WGS sequence"/>
</dbReference>
<dbReference type="PROSITE" id="PS01155">
    <property type="entry name" value="ENDONUCLEASE_III_2"/>
    <property type="match status" value="1"/>
</dbReference>
<dbReference type="AlphaFoldDB" id="A0A934MBW1"/>
<feature type="domain" description="HhH-GPD" evidence="14">
    <location>
        <begin position="35"/>
        <end position="186"/>
    </location>
</feature>
<keyword evidence="12" id="KW-0234">DNA repair</keyword>
<evidence type="ECO:0000259" key="14">
    <source>
        <dbReference type="SMART" id="SM00478"/>
    </source>
</evidence>
<dbReference type="GO" id="GO:0051539">
    <property type="term" value="F:4 iron, 4 sulfur cluster binding"/>
    <property type="evidence" value="ECO:0007669"/>
    <property type="project" value="UniProtKB-KW"/>
</dbReference>
<reference evidence="15" key="1">
    <citation type="submission" date="2020-12" db="EMBL/GenBank/DDBJ databases">
        <title>Genome public.</title>
        <authorList>
            <person name="Sun Q."/>
        </authorList>
    </citation>
    <scope>NUCLEOTIDE SEQUENCE</scope>
    <source>
        <strain evidence="15">CCM 8863</strain>
    </source>
</reference>
<dbReference type="InterPro" id="IPR004036">
    <property type="entry name" value="Endonuclease-III-like_CS2"/>
</dbReference>
<dbReference type="SMART" id="SM00478">
    <property type="entry name" value="ENDO3c"/>
    <property type="match status" value="1"/>
</dbReference>
<keyword evidence="16" id="KW-1185">Reference proteome</keyword>
<dbReference type="InterPro" id="IPR003265">
    <property type="entry name" value="HhH-GPD_domain"/>
</dbReference>
<name>A0A934MBW1_9CORY</name>
<accession>A0A934MBW1</accession>
<dbReference type="GO" id="GO:0006284">
    <property type="term" value="P:base-excision repair"/>
    <property type="evidence" value="ECO:0007669"/>
    <property type="project" value="InterPro"/>
</dbReference>
<dbReference type="InterPro" id="IPR011257">
    <property type="entry name" value="DNA_glycosylase"/>
</dbReference>
<dbReference type="EMBL" id="JAEIOS010000015">
    <property type="protein sequence ID" value="MBI8990353.1"/>
    <property type="molecule type" value="Genomic_DNA"/>
</dbReference>
<dbReference type="CDD" id="cd00056">
    <property type="entry name" value="ENDO3c"/>
    <property type="match status" value="1"/>
</dbReference>
<evidence type="ECO:0000256" key="4">
    <source>
        <dbReference type="ARBA" id="ARBA00012045"/>
    </source>
</evidence>
<dbReference type="Gene3D" id="1.10.340.30">
    <property type="entry name" value="Hypothetical protein, domain 2"/>
    <property type="match status" value="1"/>
</dbReference>
<evidence type="ECO:0000256" key="1">
    <source>
        <dbReference type="ARBA" id="ARBA00000843"/>
    </source>
</evidence>
<evidence type="ECO:0000256" key="6">
    <source>
        <dbReference type="ARBA" id="ARBA00022485"/>
    </source>
</evidence>
<evidence type="ECO:0000256" key="7">
    <source>
        <dbReference type="ARBA" id="ARBA00022723"/>
    </source>
</evidence>
<dbReference type="GO" id="GO:0000701">
    <property type="term" value="F:purine-specific mismatch base pair DNA N-glycosylase activity"/>
    <property type="evidence" value="ECO:0007669"/>
    <property type="project" value="UniProtKB-EC"/>
</dbReference>
<evidence type="ECO:0000256" key="12">
    <source>
        <dbReference type="ARBA" id="ARBA00023204"/>
    </source>
</evidence>
<dbReference type="GO" id="GO:0032357">
    <property type="term" value="F:oxidized purine DNA binding"/>
    <property type="evidence" value="ECO:0007669"/>
    <property type="project" value="TreeGrafter"/>
</dbReference>
<comment type="cofactor">
    <cofactor evidence="2">
        <name>[4Fe-4S] cluster</name>
        <dbReference type="ChEBI" id="CHEBI:49883"/>
    </cofactor>
</comment>
<dbReference type="GO" id="GO:0006298">
    <property type="term" value="P:mismatch repair"/>
    <property type="evidence" value="ECO:0007669"/>
    <property type="project" value="TreeGrafter"/>
</dbReference>
<evidence type="ECO:0000256" key="3">
    <source>
        <dbReference type="ARBA" id="ARBA00008343"/>
    </source>
</evidence>
<keyword evidence="7" id="KW-0479">Metal-binding</keyword>
<dbReference type="FunFam" id="1.10.340.30:FF:000003">
    <property type="entry name" value="A/G-specific adenine glycosylase"/>
    <property type="match status" value="1"/>
</dbReference>
<evidence type="ECO:0000256" key="11">
    <source>
        <dbReference type="ARBA" id="ARBA00023014"/>
    </source>
</evidence>
<comment type="catalytic activity">
    <reaction evidence="1">
        <text>Hydrolyzes free adenine bases from 7,8-dihydro-8-oxoguanine:adenine mismatched double-stranded DNA, leaving an apurinic site.</text>
        <dbReference type="EC" id="3.2.2.31"/>
    </reaction>
</comment>
<evidence type="ECO:0000256" key="2">
    <source>
        <dbReference type="ARBA" id="ARBA00001966"/>
    </source>
</evidence>
<dbReference type="GO" id="GO:0034039">
    <property type="term" value="F:8-oxo-7,8-dihydroguanine DNA N-glycosylase activity"/>
    <property type="evidence" value="ECO:0007669"/>
    <property type="project" value="TreeGrafter"/>
</dbReference>
<proteinExistence type="inferred from homology"/>
<dbReference type="RefSeq" id="WP_198739353.1">
    <property type="nucleotide sequence ID" value="NZ_JAEIOS010000015.1"/>
</dbReference>
<dbReference type="PANTHER" id="PTHR42944">
    <property type="entry name" value="ADENINE DNA GLYCOSYLASE"/>
    <property type="match status" value="1"/>
</dbReference>
<evidence type="ECO:0000256" key="9">
    <source>
        <dbReference type="ARBA" id="ARBA00022801"/>
    </source>
</evidence>
<sequence>MITPTLLRWYDANRRDLVWRTPATGAWGVLLSEVMSQQTPVRRVEPIWCEWMHRWPTPADLAAAGTDEVLRAWGRLGYPRRALRLQECAAAIAQRHDGRVPEDVDELLTLPGIGDYTARAVAAFAYGKPVPVVDTNVRRVYRRLVEGRFLPGTPRRRDLDDVESILPTDPELVPRFSVALMELGALVCTAARPDCDACPVRAECAWQRAGCPAPTGDELGAAKKRVQKFAGTDRQVRGKIMAVLRDADGPVERREVDAVWPDEAQRARALLSLLSDGLAEEYGEGRIGLPRRGAPPDR</sequence>
<dbReference type="GO" id="GO:0035485">
    <property type="term" value="F:adenine/guanine mispair binding"/>
    <property type="evidence" value="ECO:0007669"/>
    <property type="project" value="TreeGrafter"/>
</dbReference>
<keyword evidence="6" id="KW-0004">4Fe-4S</keyword>
<gene>
    <name evidence="15" type="ORF">JDV75_11370</name>
</gene>
<keyword evidence="10" id="KW-0408">Iron</keyword>
<evidence type="ECO:0000256" key="8">
    <source>
        <dbReference type="ARBA" id="ARBA00022763"/>
    </source>
</evidence>
<dbReference type="Pfam" id="PF00633">
    <property type="entry name" value="HHH"/>
    <property type="match status" value="1"/>
</dbReference>
<evidence type="ECO:0000256" key="10">
    <source>
        <dbReference type="ARBA" id="ARBA00023004"/>
    </source>
</evidence>
<comment type="caution">
    <text evidence="15">The sequence shown here is derived from an EMBL/GenBank/DDBJ whole genome shotgun (WGS) entry which is preliminary data.</text>
</comment>
<dbReference type="InterPro" id="IPR000445">
    <property type="entry name" value="HhH_motif"/>
</dbReference>
<evidence type="ECO:0000313" key="15">
    <source>
        <dbReference type="EMBL" id="MBI8990353.1"/>
    </source>
</evidence>
<dbReference type="Gene3D" id="1.10.1670.10">
    <property type="entry name" value="Helix-hairpin-Helix base-excision DNA repair enzymes (C-terminal)"/>
    <property type="match status" value="1"/>
</dbReference>
<protein>
    <recommendedName>
        <fullName evidence="5">Adenine DNA glycosylase</fullName>
        <ecNumber evidence="4">3.2.2.31</ecNumber>
    </recommendedName>
</protein>
<dbReference type="SUPFAM" id="SSF48150">
    <property type="entry name" value="DNA-glycosylase"/>
    <property type="match status" value="1"/>
</dbReference>
<dbReference type="Pfam" id="PF00730">
    <property type="entry name" value="HhH-GPD"/>
    <property type="match status" value="1"/>
</dbReference>
<dbReference type="PANTHER" id="PTHR42944:SF1">
    <property type="entry name" value="ADENINE DNA GLYCOSYLASE"/>
    <property type="match status" value="1"/>
</dbReference>
<evidence type="ECO:0000256" key="13">
    <source>
        <dbReference type="ARBA" id="ARBA00023295"/>
    </source>
</evidence>
<keyword evidence="9" id="KW-0378">Hydrolase</keyword>
<evidence type="ECO:0000313" key="16">
    <source>
        <dbReference type="Proteomes" id="UP000645966"/>
    </source>
</evidence>
<comment type="similarity">
    <text evidence="3">Belongs to the Nth/MutY family.</text>
</comment>
<keyword evidence="8" id="KW-0227">DNA damage</keyword>
<organism evidence="15 16">
    <name type="scientific">Corynebacterium meridianum</name>
    <dbReference type="NCBI Taxonomy" id="2765363"/>
    <lineage>
        <taxon>Bacteria</taxon>
        <taxon>Bacillati</taxon>
        <taxon>Actinomycetota</taxon>
        <taxon>Actinomycetes</taxon>
        <taxon>Mycobacteriales</taxon>
        <taxon>Corynebacteriaceae</taxon>
        <taxon>Corynebacterium</taxon>
    </lineage>
</organism>
<dbReference type="InterPro" id="IPR023170">
    <property type="entry name" value="HhH_base_excis_C"/>
</dbReference>
<dbReference type="InterPro" id="IPR044298">
    <property type="entry name" value="MIG/MutY"/>
</dbReference>